<dbReference type="GO" id="GO:0009228">
    <property type="term" value="P:thiamine biosynthetic process"/>
    <property type="evidence" value="ECO:0007669"/>
    <property type="project" value="UniProtKB-KW"/>
</dbReference>
<dbReference type="Proteomes" id="UP000005038">
    <property type="component" value="Unassembled WGS sequence"/>
</dbReference>
<feature type="binding site" evidence="1">
    <location>
        <position position="252"/>
    </location>
    <ligand>
        <name>Mg(2+)</name>
        <dbReference type="ChEBI" id="CHEBI:18420"/>
        <label>5</label>
    </ligand>
</feature>
<keyword evidence="1" id="KW-0067">ATP-binding</keyword>
<feature type="binding site" evidence="1">
    <location>
        <position position="249"/>
    </location>
    <ligand>
        <name>Mg(2+)</name>
        <dbReference type="ChEBI" id="CHEBI:18420"/>
        <label>3</label>
    </ligand>
</feature>
<accession>H5TMN9</accession>
<evidence type="ECO:0000259" key="2">
    <source>
        <dbReference type="Pfam" id="PF00586"/>
    </source>
</evidence>
<comment type="similarity">
    <text evidence="1">Belongs to the thiamine-monophosphate kinase family.</text>
</comment>
<feature type="binding site" evidence="1">
    <location>
        <position position="96"/>
    </location>
    <ligand>
        <name>Mg(2+)</name>
        <dbReference type="ChEBI" id="CHEBI:18420"/>
        <label>4</label>
    </ligand>
</feature>
<keyword evidence="4" id="KW-1185">Reference proteome</keyword>
<dbReference type="STRING" id="1108044.GOOTI_121_00290"/>
<dbReference type="PIRSF" id="PIRSF005303">
    <property type="entry name" value="Thiam_monoph_kin"/>
    <property type="match status" value="1"/>
</dbReference>
<feature type="binding site" evidence="1">
    <location>
        <position position="67"/>
    </location>
    <ligand>
        <name>Mg(2+)</name>
        <dbReference type="ChEBI" id="CHEBI:18420"/>
        <label>1</label>
    </ligand>
</feature>
<dbReference type="AlphaFoldDB" id="H5TMN9"/>
<dbReference type="EC" id="2.7.4.16" evidence="1"/>
<dbReference type="GO" id="GO:0005524">
    <property type="term" value="F:ATP binding"/>
    <property type="evidence" value="ECO:0007669"/>
    <property type="project" value="UniProtKB-UniRule"/>
</dbReference>
<evidence type="ECO:0000313" key="3">
    <source>
        <dbReference type="EMBL" id="GAB34747.1"/>
    </source>
</evidence>
<comment type="pathway">
    <text evidence="1">Cofactor biosynthesis; thiamine diphosphate biosynthesis; thiamine diphosphate from thiamine phosphate: step 1/1.</text>
</comment>
<comment type="caution">
    <text evidence="3">The sequence shown here is derived from an EMBL/GenBank/DDBJ whole genome shotgun (WGS) entry which is preliminary data.</text>
</comment>
<feature type="binding site" evidence="1">
    <location>
        <position position="251"/>
    </location>
    <ligand>
        <name>ATP</name>
        <dbReference type="ChEBI" id="CHEBI:30616"/>
    </ligand>
</feature>
<keyword evidence="1" id="KW-0460">Magnesium</keyword>
<dbReference type="UniPathway" id="UPA00060">
    <property type="reaction ID" value="UER00142"/>
</dbReference>
<dbReference type="NCBIfam" id="TIGR01379">
    <property type="entry name" value="thiL"/>
    <property type="match status" value="1"/>
</dbReference>
<organism evidence="3 4">
    <name type="scientific">Gordonia otitidis (strain DSM 44809 / CCUG 52243 / JCM 12355 / NBRC 100426 / IFM 10032)</name>
    <dbReference type="NCBI Taxonomy" id="1108044"/>
    <lineage>
        <taxon>Bacteria</taxon>
        <taxon>Bacillati</taxon>
        <taxon>Actinomycetota</taxon>
        <taxon>Actinomycetes</taxon>
        <taxon>Mycobacteriales</taxon>
        <taxon>Gordoniaceae</taxon>
        <taxon>Gordonia</taxon>
    </lineage>
</organism>
<comment type="function">
    <text evidence="1">Catalyzes the ATP-dependent phosphorylation of thiamine-monophosphate (TMP) to form thiamine-pyrophosphate (TPP), the active form of vitamin B1.</text>
</comment>
<keyword evidence="1" id="KW-0479">Metal-binding</keyword>
<dbReference type="SUPFAM" id="SSF56042">
    <property type="entry name" value="PurM C-terminal domain-like"/>
    <property type="match status" value="1"/>
</dbReference>
<dbReference type="CDD" id="cd02194">
    <property type="entry name" value="ThiL"/>
    <property type="match status" value="1"/>
</dbReference>
<comment type="caution">
    <text evidence="1">Lacks conserved residue(s) required for the propagation of feature annotation.</text>
</comment>
<comment type="miscellaneous">
    <text evidence="1">Reaction mechanism of ThiL seems to utilize a direct, inline transfer of the gamma-phosphate of ATP to TMP rather than a phosphorylated enzyme intermediate.</text>
</comment>
<keyword evidence="1" id="KW-0808">Transferase</keyword>
<protein>
    <recommendedName>
        <fullName evidence="1">Thiamine-monophosphate kinase</fullName>
        <shortName evidence="1">TMP kinase</shortName>
        <shortName evidence="1">Thiamine-phosphate kinase</shortName>
        <ecNumber evidence="1">2.7.4.16</ecNumber>
    </recommendedName>
</protein>
<feature type="binding site" evidence="1">
    <location>
        <position position="96"/>
    </location>
    <ligand>
        <name>Mg(2+)</name>
        <dbReference type="ChEBI" id="CHEBI:18420"/>
        <label>3</label>
    </ligand>
</feature>
<dbReference type="PANTHER" id="PTHR30270">
    <property type="entry name" value="THIAMINE-MONOPHOSPHATE KINASE"/>
    <property type="match status" value="1"/>
</dbReference>
<dbReference type="GO" id="GO:0009229">
    <property type="term" value="P:thiamine diphosphate biosynthetic process"/>
    <property type="evidence" value="ECO:0007669"/>
    <property type="project" value="UniProtKB-UniRule"/>
</dbReference>
<feature type="binding site" evidence="1">
    <location>
        <position position="66"/>
    </location>
    <ligand>
        <name>Mg(2+)</name>
        <dbReference type="ChEBI" id="CHEBI:18420"/>
        <label>1</label>
    </ligand>
</feature>
<proteinExistence type="inferred from homology"/>
<dbReference type="InterPro" id="IPR036921">
    <property type="entry name" value="PurM-like_N_sf"/>
</dbReference>
<feature type="binding site" evidence="1">
    <location>
        <position position="96"/>
    </location>
    <ligand>
        <name>Mg(2+)</name>
        <dbReference type="ChEBI" id="CHEBI:18420"/>
        <label>2</label>
    </ligand>
</feature>
<gene>
    <name evidence="1 3" type="primary">thiL</name>
    <name evidence="3" type="ORF">GOOTI_121_00290</name>
</gene>
<feature type="binding site" evidence="1">
    <location>
        <position position="302"/>
    </location>
    <ligand>
        <name>substrate</name>
    </ligand>
</feature>
<evidence type="ECO:0000256" key="1">
    <source>
        <dbReference type="HAMAP-Rule" id="MF_02128"/>
    </source>
</evidence>
<feature type="binding site" evidence="1">
    <location>
        <position position="65"/>
    </location>
    <ligand>
        <name>Mg(2+)</name>
        <dbReference type="ChEBI" id="CHEBI:18420"/>
        <label>4</label>
    </ligand>
</feature>
<name>H5TMN9_GORO1</name>
<dbReference type="HAMAP" id="MF_02128">
    <property type="entry name" value="TMP_kinase"/>
    <property type="match status" value="1"/>
</dbReference>
<reference evidence="3" key="1">
    <citation type="submission" date="2012-02" db="EMBL/GenBank/DDBJ databases">
        <title>Whole genome shotgun sequence of Gordonia otitidis NBRC 100426.</title>
        <authorList>
            <person name="Yoshida I."/>
            <person name="Hosoyama A."/>
            <person name="Tsuchikane K."/>
            <person name="Katsumata H."/>
            <person name="Yamazaki S."/>
            <person name="Fujita N."/>
        </authorList>
    </citation>
    <scope>NUCLEOTIDE SEQUENCE [LARGE SCALE GENOMIC DNA]</scope>
    <source>
        <strain evidence="3">NBRC 100426</strain>
    </source>
</reference>
<dbReference type="InterPro" id="IPR016188">
    <property type="entry name" value="PurM-like_N"/>
</dbReference>
<comment type="catalytic activity">
    <reaction evidence="1">
        <text>thiamine phosphate + ATP = thiamine diphosphate + ADP</text>
        <dbReference type="Rhea" id="RHEA:15913"/>
        <dbReference type="ChEBI" id="CHEBI:30616"/>
        <dbReference type="ChEBI" id="CHEBI:37575"/>
        <dbReference type="ChEBI" id="CHEBI:58937"/>
        <dbReference type="ChEBI" id="CHEBI:456216"/>
        <dbReference type="EC" id="2.7.4.16"/>
    </reaction>
</comment>
<evidence type="ECO:0000313" key="4">
    <source>
        <dbReference type="Proteomes" id="UP000005038"/>
    </source>
</evidence>
<dbReference type="InterPro" id="IPR036676">
    <property type="entry name" value="PurM-like_C_sf"/>
</dbReference>
<feature type="binding site" evidence="1">
    <location>
        <begin position="143"/>
        <end position="144"/>
    </location>
    <ligand>
        <name>ATP</name>
        <dbReference type="ChEBI" id="CHEBI:30616"/>
    </ligand>
</feature>
<feature type="binding site" evidence="1">
    <location>
        <position position="67"/>
    </location>
    <ligand>
        <name>Mg(2+)</name>
        <dbReference type="ChEBI" id="CHEBI:18420"/>
        <label>2</label>
    </ligand>
</feature>
<feature type="binding site" evidence="1">
    <location>
        <position position="348"/>
    </location>
    <ligand>
        <name>substrate</name>
    </ligand>
</feature>
<dbReference type="GO" id="GO:0009030">
    <property type="term" value="F:thiamine-phosphate kinase activity"/>
    <property type="evidence" value="ECO:0007669"/>
    <property type="project" value="UniProtKB-UniRule"/>
</dbReference>
<keyword evidence="1" id="KW-0547">Nucleotide-binding</keyword>
<feature type="binding site" evidence="1">
    <location>
        <position position="52"/>
    </location>
    <ligand>
        <name>Mg(2+)</name>
        <dbReference type="ChEBI" id="CHEBI:18420"/>
        <label>4</label>
    </ligand>
</feature>
<sequence>MAGGDENATTSEPAFTVDTTVGDLGERALISVFTSAASTGTDRDIVIGSGDDAAVFDAGGPTVISTDTAVERRHFRFDWSTPDQIGERAVIQSAADIAAMGARTVGVVVSIACPVTTRASTVSGINDGVVAATHRLGGRVLGGDLVAADQVVLTVTSVGALDGLAPVALTGAQVGDVLAVSGPLGGAAAGLAVLLAAESTTEHGARLRAEHGARLRAEHGAVVDAYRLPTPDLSAGAQAARAGAHAMTDVSDGLIEELTTMSQASKVALAVDGSRVPRTAATTRAADALGEDADIWALTGGEDHQLLAAFAPADVPQGWTVIGSVEARTAERAEVSVDGADTRGLRGWQSFGRQ</sequence>
<dbReference type="SUPFAM" id="SSF55326">
    <property type="entry name" value="PurM N-terminal domain-like"/>
    <property type="match status" value="1"/>
</dbReference>
<dbReference type="OrthoDB" id="9802811at2"/>
<feature type="binding site" evidence="1">
    <location>
        <position position="52"/>
    </location>
    <ligand>
        <name>Mg(2+)</name>
        <dbReference type="ChEBI" id="CHEBI:18420"/>
        <label>3</label>
    </ligand>
</feature>
<dbReference type="RefSeq" id="WP_007238978.1">
    <property type="nucleotide sequence ID" value="NZ_BAFB01000121.1"/>
</dbReference>
<dbReference type="EMBL" id="BAFB01000121">
    <property type="protein sequence ID" value="GAB34747.1"/>
    <property type="molecule type" value="Genomic_DNA"/>
</dbReference>
<dbReference type="PANTHER" id="PTHR30270:SF0">
    <property type="entry name" value="THIAMINE-MONOPHOSPHATE KINASE"/>
    <property type="match status" value="1"/>
</dbReference>
<keyword evidence="1 3" id="KW-0418">Kinase</keyword>
<feature type="binding site" evidence="1">
    <location>
        <position position="144"/>
    </location>
    <ligand>
        <name>Mg(2+)</name>
        <dbReference type="ChEBI" id="CHEBI:18420"/>
        <label>1</label>
    </ligand>
</feature>
<dbReference type="Gene3D" id="3.30.1330.10">
    <property type="entry name" value="PurM-like, N-terminal domain"/>
    <property type="match status" value="1"/>
</dbReference>
<feature type="binding site" evidence="1">
    <location>
        <position position="74"/>
    </location>
    <ligand>
        <name>substrate</name>
    </ligand>
</feature>
<dbReference type="InterPro" id="IPR006283">
    <property type="entry name" value="ThiL-like"/>
</dbReference>
<feature type="domain" description="PurM-like N-terminal" evidence="2">
    <location>
        <begin position="50"/>
        <end position="160"/>
    </location>
</feature>
<dbReference type="Gene3D" id="3.90.650.10">
    <property type="entry name" value="PurM-like C-terminal domain"/>
    <property type="match status" value="1"/>
</dbReference>
<keyword evidence="1" id="KW-0784">Thiamine biosynthesis</keyword>
<dbReference type="Pfam" id="PF00586">
    <property type="entry name" value="AIRS"/>
    <property type="match status" value="1"/>
</dbReference>
<dbReference type="GO" id="GO:0000287">
    <property type="term" value="F:magnesium ion binding"/>
    <property type="evidence" value="ECO:0007669"/>
    <property type="project" value="UniProtKB-UniRule"/>
</dbReference>